<evidence type="ECO:0000256" key="4">
    <source>
        <dbReference type="ARBA" id="ARBA00023163"/>
    </source>
</evidence>
<feature type="compositionally biased region" description="Polar residues" evidence="6">
    <location>
        <begin position="43"/>
        <end position="56"/>
    </location>
</feature>
<organism evidence="8 9">
    <name type="scientific">Lithospermum erythrorhizon</name>
    <name type="common">Purple gromwell</name>
    <name type="synonym">Lithospermum officinale var. erythrorhizon</name>
    <dbReference type="NCBI Taxonomy" id="34254"/>
    <lineage>
        <taxon>Eukaryota</taxon>
        <taxon>Viridiplantae</taxon>
        <taxon>Streptophyta</taxon>
        <taxon>Embryophyta</taxon>
        <taxon>Tracheophyta</taxon>
        <taxon>Spermatophyta</taxon>
        <taxon>Magnoliopsida</taxon>
        <taxon>eudicotyledons</taxon>
        <taxon>Gunneridae</taxon>
        <taxon>Pentapetalae</taxon>
        <taxon>asterids</taxon>
        <taxon>lamiids</taxon>
        <taxon>Boraginales</taxon>
        <taxon>Boraginaceae</taxon>
        <taxon>Boraginoideae</taxon>
        <taxon>Lithospermeae</taxon>
        <taxon>Lithospermum</taxon>
    </lineage>
</organism>
<evidence type="ECO:0000259" key="7">
    <source>
        <dbReference type="PROSITE" id="PS51369"/>
    </source>
</evidence>
<keyword evidence="9" id="KW-1185">Reference proteome</keyword>
<dbReference type="PANTHER" id="PTHR31072">
    <property type="entry name" value="TRANSCRIPTION FACTOR TCP4-RELATED"/>
    <property type="match status" value="1"/>
</dbReference>
<dbReference type="EMBL" id="BAABME010017454">
    <property type="protein sequence ID" value="GAA0150137.1"/>
    <property type="molecule type" value="Genomic_DNA"/>
</dbReference>
<evidence type="ECO:0000256" key="3">
    <source>
        <dbReference type="ARBA" id="ARBA00023125"/>
    </source>
</evidence>
<keyword evidence="5" id="KW-0539">Nucleus</keyword>
<feature type="compositionally biased region" description="Basic and acidic residues" evidence="6">
    <location>
        <begin position="69"/>
        <end position="78"/>
    </location>
</feature>
<evidence type="ECO:0000313" key="8">
    <source>
        <dbReference type="EMBL" id="GAA0150137.1"/>
    </source>
</evidence>
<dbReference type="InterPro" id="IPR005333">
    <property type="entry name" value="Transcription_factor_TCP"/>
</dbReference>
<sequence>MEGDNIHVHAMSNRSPNFPLQLLEKRDQETTCSISTYPTSLAISSKNESLPNSSDEPSIIKKPQPKRPTTKDRHTKVDGRGRRIRMPAACAARVFQLTKELGHKSDGETVEWLLQQAEPSVIAATGTGTIPANFTSLNISLRSSGSTMSAPSYLRHNNNYYNNQSFLASQLRAFEESQRRVMFNQIGLSSENSSQDLNFTSGSGNSLNGIMLQAKQELHGTGLDVTEREASLGSRKRRSEDDNLLQLQNHQGNYMLQSSSGSIPASQGQIPATALFMVASPSNNNQMASGDSLWTNPNMGNRESLVSSSGLNFLNFPTQLSLSNNNGLSSGGGGGMGEGQLGLFSAFNSFRPASSGHNGGAMAAEEDDPRGHYGGNNRGDMSNGHS</sequence>
<feature type="region of interest" description="Disordered" evidence="6">
    <location>
        <begin position="43"/>
        <end position="78"/>
    </location>
</feature>
<name>A0AAV3PGS8_LITER</name>
<accession>A0AAV3PGS8</accession>
<gene>
    <name evidence="8" type="ORF">LIER_37068</name>
</gene>
<keyword evidence="4" id="KW-0804">Transcription</keyword>
<dbReference type="GO" id="GO:0003700">
    <property type="term" value="F:DNA-binding transcription factor activity"/>
    <property type="evidence" value="ECO:0007669"/>
    <property type="project" value="InterPro"/>
</dbReference>
<feature type="region of interest" description="Disordered" evidence="6">
    <location>
        <begin position="354"/>
        <end position="386"/>
    </location>
</feature>
<feature type="domain" description="TCP" evidence="7">
    <location>
        <begin position="70"/>
        <end position="124"/>
    </location>
</feature>
<dbReference type="GO" id="GO:0043565">
    <property type="term" value="F:sequence-specific DNA binding"/>
    <property type="evidence" value="ECO:0007669"/>
    <property type="project" value="TreeGrafter"/>
</dbReference>
<evidence type="ECO:0000256" key="2">
    <source>
        <dbReference type="ARBA" id="ARBA00023015"/>
    </source>
</evidence>
<evidence type="ECO:0000256" key="6">
    <source>
        <dbReference type="SAM" id="MobiDB-lite"/>
    </source>
</evidence>
<comment type="caution">
    <text evidence="8">The sequence shown here is derived from an EMBL/GenBank/DDBJ whole genome shotgun (WGS) entry which is preliminary data.</text>
</comment>
<protein>
    <submittedName>
        <fullName evidence="8">DNA-binding transcription factor</fullName>
    </submittedName>
</protein>
<proteinExistence type="predicted"/>
<dbReference type="PROSITE" id="PS51369">
    <property type="entry name" value="TCP"/>
    <property type="match status" value="1"/>
</dbReference>
<keyword evidence="3 8" id="KW-0238">DNA-binding</keyword>
<dbReference type="Pfam" id="PF03634">
    <property type="entry name" value="TCP"/>
    <property type="match status" value="1"/>
</dbReference>
<comment type="subcellular location">
    <subcellularLocation>
        <location evidence="1">Nucleus</location>
    </subcellularLocation>
</comment>
<evidence type="ECO:0000256" key="1">
    <source>
        <dbReference type="ARBA" id="ARBA00004123"/>
    </source>
</evidence>
<evidence type="ECO:0000256" key="5">
    <source>
        <dbReference type="ARBA" id="ARBA00023242"/>
    </source>
</evidence>
<keyword evidence="2" id="KW-0805">Transcription regulation</keyword>
<dbReference type="Proteomes" id="UP001454036">
    <property type="component" value="Unassembled WGS sequence"/>
</dbReference>
<reference evidence="8 9" key="1">
    <citation type="submission" date="2024-01" db="EMBL/GenBank/DDBJ databases">
        <title>The complete chloroplast genome sequence of Lithospermum erythrorhizon: insights into the phylogenetic relationship among Boraginaceae species and the maternal lineages of purple gromwells.</title>
        <authorList>
            <person name="Okada T."/>
            <person name="Watanabe K."/>
        </authorList>
    </citation>
    <scope>NUCLEOTIDE SEQUENCE [LARGE SCALE GENOMIC DNA]</scope>
</reference>
<dbReference type="AlphaFoldDB" id="A0AAV3PGS8"/>
<evidence type="ECO:0000313" key="9">
    <source>
        <dbReference type="Proteomes" id="UP001454036"/>
    </source>
</evidence>
<dbReference type="InterPro" id="IPR017887">
    <property type="entry name" value="TF_TCP_subgr"/>
</dbReference>
<dbReference type="GO" id="GO:0005634">
    <property type="term" value="C:nucleus"/>
    <property type="evidence" value="ECO:0007669"/>
    <property type="project" value="UniProtKB-SubCell"/>
</dbReference>
<dbReference type="PANTHER" id="PTHR31072:SF170">
    <property type="entry name" value="TRANSCRIPTION FACTOR TCP15-RELATED"/>
    <property type="match status" value="1"/>
</dbReference>